<name>A0ABC8S558_9AQUA</name>
<dbReference type="Proteomes" id="UP001642360">
    <property type="component" value="Unassembled WGS sequence"/>
</dbReference>
<dbReference type="PROSITE" id="PS50011">
    <property type="entry name" value="PROTEIN_KINASE_DOM"/>
    <property type="match status" value="1"/>
</dbReference>
<dbReference type="InterPro" id="IPR046959">
    <property type="entry name" value="PRK1-6/SRF4-like"/>
</dbReference>
<reference evidence="2 3" key="1">
    <citation type="submission" date="2024-02" db="EMBL/GenBank/DDBJ databases">
        <authorList>
            <person name="Vignale AGUSTIN F."/>
            <person name="Sosa J E."/>
            <person name="Modenutti C."/>
        </authorList>
    </citation>
    <scope>NUCLEOTIDE SEQUENCE [LARGE SCALE GENOMIC DNA]</scope>
</reference>
<dbReference type="SUPFAM" id="SSF56112">
    <property type="entry name" value="Protein kinase-like (PK-like)"/>
    <property type="match status" value="1"/>
</dbReference>
<protein>
    <recommendedName>
        <fullName evidence="1">Protein kinase domain-containing protein</fullName>
    </recommendedName>
</protein>
<dbReference type="InterPro" id="IPR000719">
    <property type="entry name" value="Prot_kinase_dom"/>
</dbReference>
<dbReference type="AlphaFoldDB" id="A0ABC8S558"/>
<dbReference type="Gene3D" id="1.10.510.10">
    <property type="entry name" value="Transferase(Phosphotransferase) domain 1"/>
    <property type="match status" value="1"/>
</dbReference>
<dbReference type="InterPro" id="IPR011009">
    <property type="entry name" value="Kinase-like_dom_sf"/>
</dbReference>
<sequence length="321" mass="36022">MNCNERSKLESRILGTEMAESSTENSKAEGLVFFGNVVSGFGLHELLSSDAEILGKGTFGKSYKANLEGRDAVVVKRLRVVCPDREFAEKAEELGRMVHENLLPIRGYCWNRKERLILFDYMPMRSLSFLLHGDGGAAKTPLSWEVRGSIAYGVARGIEYLHARGPNVCHGNLKSSNIFLTDNYDVRLSDFGIAQLVSPYHNVSLMAGYRAPEVTNAQEVSQKADVYSFGVLLLELLTGTPPIDSLSRNTGVDLPNFVRSMFQQKPIIDLFDYKLLRNENIGEQMVQMLQLAICCTFQYTHKRPSIAAVTNRIKEIFRFIP</sequence>
<dbReference type="PANTHER" id="PTHR48007:SF77">
    <property type="entry name" value="PROTEIN KINASE DOMAIN-CONTAINING PROTEIN"/>
    <property type="match status" value="1"/>
</dbReference>
<dbReference type="EMBL" id="CAUOFW020002016">
    <property type="protein sequence ID" value="CAK9150324.1"/>
    <property type="molecule type" value="Genomic_DNA"/>
</dbReference>
<evidence type="ECO:0000259" key="1">
    <source>
        <dbReference type="PROSITE" id="PS50011"/>
    </source>
</evidence>
<evidence type="ECO:0000313" key="3">
    <source>
        <dbReference type="Proteomes" id="UP001642360"/>
    </source>
</evidence>
<keyword evidence="3" id="KW-1185">Reference proteome</keyword>
<dbReference type="Pfam" id="PF00069">
    <property type="entry name" value="Pkinase"/>
    <property type="match status" value="1"/>
</dbReference>
<gene>
    <name evidence="2" type="ORF">ILEXP_LOCUS18462</name>
</gene>
<evidence type="ECO:0000313" key="2">
    <source>
        <dbReference type="EMBL" id="CAK9150324.1"/>
    </source>
</evidence>
<accession>A0ABC8S558</accession>
<dbReference type="PANTHER" id="PTHR48007">
    <property type="entry name" value="LEUCINE-RICH REPEAT RECEPTOR-LIKE PROTEIN KINASE PXC1"/>
    <property type="match status" value="1"/>
</dbReference>
<organism evidence="2 3">
    <name type="scientific">Ilex paraguariensis</name>
    <name type="common">yerba mate</name>
    <dbReference type="NCBI Taxonomy" id="185542"/>
    <lineage>
        <taxon>Eukaryota</taxon>
        <taxon>Viridiplantae</taxon>
        <taxon>Streptophyta</taxon>
        <taxon>Embryophyta</taxon>
        <taxon>Tracheophyta</taxon>
        <taxon>Spermatophyta</taxon>
        <taxon>Magnoliopsida</taxon>
        <taxon>eudicotyledons</taxon>
        <taxon>Gunneridae</taxon>
        <taxon>Pentapetalae</taxon>
        <taxon>asterids</taxon>
        <taxon>campanulids</taxon>
        <taxon>Aquifoliales</taxon>
        <taxon>Aquifoliaceae</taxon>
        <taxon>Ilex</taxon>
    </lineage>
</organism>
<comment type="caution">
    <text evidence="2">The sequence shown here is derived from an EMBL/GenBank/DDBJ whole genome shotgun (WGS) entry which is preliminary data.</text>
</comment>
<dbReference type="Gene3D" id="3.30.200.20">
    <property type="entry name" value="Phosphorylase Kinase, domain 1"/>
    <property type="match status" value="1"/>
</dbReference>
<feature type="domain" description="Protein kinase" evidence="1">
    <location>
        <begin position="48"/>
        <end position="317"/>
    </location>
</feature>
<proteinExistence type="predicted"/>